<dbReference type="InterPro" id="IPR006201">
    <property type="entry name" value="Neur_channel"/>
</dbReference>
<evidence type="ECO:0000256" key="6">
    <source>
        <dbReference type="SAM" id="SignalP"/>
    </source>
</evidence>
<dbReference type="AlphaFoldDB" id="A0A1B6CAN8"/>
<dbReference type="FunFam" id="2.70.170.10:FF:000028">
    <property type="entry name" value="AcetylCholine Receptor"/>
    <property type="match status" value="1"/>
</dbReference>
<dbReference type="GO" id="GO:0005230">
    <property type="term" value="F:extracellular ligand-gated monoatomic ion channel activity"/>
    <property type="evidence" value="ECO:0007669"/>
    <property type="project" value="InterPro"/>
</dbReference>
<dbReference type="InterPro" id="IPR006202">
    <property type="entry name" value="Neur_chan_lig-bd"/>
</dbReference>
<keyword evidence="3 5" id="KW-1133">Transmembrane helix</keyword>
<accession>A0A1B6CAN8</accession>
<evidence type="ECO:0000313" key="9">
    <source>
        <dbReference type="EMBL" id="JAS35453.1"/>
    </source>
</evidence>
<dbReference type="Gene3D" id="2.70.170.10">
    <property type="entry name" value="Neurotransmitter-gated ion-channel ligand-binding domain"/>
    <property type="match status" value="1"/>
</dbReference>
<dbReference type="Gene3D" id="1.20.58.390">
    <property type="entry name" value="Neurotransmitter-gated ion-channel transmembrane domain"/>
    <property type="match status" value="1"/>
</dbReference>
<keyword evidence="2 5" id="KW-0812">Transmembrane</keyword>
<proteinExistence type="predicted"/>
<sequence>MNKSTLLLVIFAFFWVQVDSILRASKNTPASFLWNDTWTDKLKHDLLLKYDKLARPAQHFNSTHVQMDFTIRHISMDEKKSLVTINAWTHFTWTDDKLKWNPNEYGGQNKLHVAESEVWKPDIVLYNSAIYPSLDHYGSTNCIIYNNGEVLWVPTSQFAFFCNTDLRKWPFDRQNCMLSFGSWTYSNEEINLNFSKQTGSTENLDPCEWKIVSVKKTHILKYYPCCPEPYPRLDLELTLQRGGSLHGLLLIVPLTVCVILTLSVLWLHPTSIEKFITSGVTAVILLILVIYFSQELMTVTGRMPIILEFYLYNLLLVSLSFVTSILVLNKSKNSEAKPSPWLSNLLLTGRLRRILKLPEVEMHRNYMEHASEELHDGNLISSMQDQDSKNKTSKLLHDWVVLAMAINRVIFAVYVIIFLMLFVVLFLM</sequence>
<dbReference type="InterPro" id="IPR038050">
    <property type="entry name" value="Neuro_actylchol_rec"/>
</dbReference>
<feature type="transmembrane region" description="Helical" evidence="5">
    <location>
        <begin position="399"/>
        <end position="427"/>
    </location>
</feature>
<feature type="chain" id="PRO_5008580249" description="Neurotransmitter-gated ion-channel ligand-binding domain-containing protein" evidence="6">
    <location>
        <begin position="21"/>
        <end position="428"/>
    </location>
</feature>
<dbReference type="EMBL" id="GEDC01026767">
    <property type="protein sequence ID" value="JAS10531.1"/>
    <property type="molecule type" value="Transcribed_RNA"/>
</dbReference>
<feature type="transmembrane region" description="Helical" evidence="5">
    <location>
        <begin position="275"/>
        <end position="293"/>
    </location>
</feature>
<comment type="subcellular location">
    <subcellularLocation>
        <location evidence="1">Membrane</location>
        <topology evidence="1">Multi-pass membrane protein</topology>
    </subcellularLocation>
</comment>
<organism evidence="8">
    <name type="scientific">Clastoptera arizonana</name>
    <name type="common">Arizona spittle bug</name>
    <dbReference type="NCBI Taxonomy" id="38151"/>
    <lineage>
        <taxon>Eukaryota</taxon>
        <taxon>Metazoa</taxon>
        <taxon>Ecdysozoa</taxon>
        <taxon>Arthropoda</taxon>
        <taxon>Hexapoda</taxon>
        <taxon>Insecta</taxon>
        <taxon>Pterygota</taxon>
        <taxon>Neoptera</taxon>
        <taxon>Paraneoptera</taxon>
        <taxon>Hemiptera</taxon>
        <taxon>Auchenorrhyncha</taxon>
        <taxon>Cercopoidea</taxon>
        <taxon>Clastopteridae</taxon>
        <taxon>Clastoptera</taxon>
    </lineage>
</organism>
<dbReference type="InterPro" id="IPR036719">
    <property type="entry name" value="Neuro-gated_channel_TM_sf"/>
</dbReference>
<gene>
    <name evidence="8" type="ORF">g.40694</name>
    <name evidence="9" type="ORF">g.40695</name>
</gene>
<dbReference type="EMBL" id="GEDC01001845">
    <property type="protein sequence ID" value="JAS35453.1"/>
    <property type="molecule type" value="Transcribed_RNA"/>
</dbReference>
<evidence type="ECO:0000256" key="1">
    <source>
        <dbReference type="ARBA" id="ARBA00004141"/>
    </source>
</evidence>
<evidence type="ECO:0000256" key="4">
    <source>
        <dbReference type="ARBA" id="ARBA00023136"/>
    </source>
</evidence>
<dbReference type="PANTHER" id="PTHR18945">
    <property type="entry name" value="NEUROTRANSMITTER GATED ION CHANNEL"/>
    <property type="match status" value="1"/>
</dbReference>
<name>A0A1B6CAN8_9HEMI</name>
<reference evidence="8" key="1">
    <citation type="submission" date="2015-12" db="EMBL/GenBank/DDBJ databases">
        <title>De novo transcriptome assembly of four potential Pierce s Disease insect vectors from Arizona vineyards.</title>
        <authorList>
            <person name="Tassone E.E."/>
        </authorList>
    </citation>
    <scope>NUCLEOTIDE SEQUENCE</scope>
</reference>
<dbReference type="CDD" id="cd18997">
    <property type="entry name" value="LGIC_ECD_nAChR"/>
    <property type="match status" value="1"/>
</dbReference>
<evidence type="ECO:0000313" key="8">
    <source>
        <dbReference type="EMBL" id="JAS10531.1"/>
    </source>
</evidence>
<evidence type="ECO:0000259" key="7">
    <source>
        <dbReference type="Pfam" id="PF02931"/>
    </source>
</evidence>
<protein>
    <recommendedName>
        <fullName evidence="7">Neurotransmitter-gated ion-channel ligand-binding domain-containing protein</fullName>
    </recommendedName>
</protein>
<dbReference type="GO" id="GO:0004888">
    <property type="term" value="F:transmembrane signaling receptor activity"/>
    <property type="evidence" value="ECO:0007669"/>
    <property type="project" value="InterPro"/>
</dbReference>
<evidence type="ECO:0000256" key="3">
    <source>
        <dbReference type="ARBA" id="ARBA00022989"/>
    </source>
</evidence>
<dbReference type="Pfam" id="PF02931">
    <property type="entry name" value="Neur_chan_LBD"/>
    <property type="match status" value="1"/>
</dbReference>
<keyword evidence="4 5" id="KW-0472">Membrane</keyword>
<dbReference type="SUPFAM" id="SSF63712">
    <property type="entry name" value="Nicotinic receptor ligand binding domain-like"/>
    <property type="match status" value="1"/>
</dbReference>
<dbReference type="PRINTS" id="PR00252">
    <property type="entry name" value="NRIONCHANNEL"/>
</dbReference>
<evidence type="ECO:0000256" key="2">
    <source>
        <dbReference type="ARBA" id="ARBA00022692"/>
    </source>
</evidence>
<dbReference type="InterPro" id="IPR036734">
    <property type="entry name" value="Neur_chan_lig-bd_sf"/>
</dbReference>
<evidence type="ECO:0000256" key="5">
    <source>
        <dbReference type="SAM" id="Phobius"/>
    </source>
</evidence>
<feature type="domain" description="Neurotransmitter-gated ion-channel ligand-binding" evidence="7">
    <location>
        <begin position="40"/>
        <end position="241"/>
    </location>
</feature>
<feature type="transmembrane region" description="Helical" evidence="5">
    <location>
        <begin position="245"/>
        <end position="268"/>
    </location>
</feature>
<keyword evidence="6" id="KW-0732">Signal</keyword>
<feature type="signal peptide" evidence="6">
    <location>
        <begin position="1"/>
        <end position="20"/>
    </location>
</feature>
<feature type="transmembrane region" description="Helical" evidence="5">
    <location>
        <begin position="305"/>
        <end position="328"/>
    </location>
</feature>
<dbReference type="SUPFAM" id="SSF90112">
    <property type="entry name" value="Neurotransmitter-gated ion-channel transmembrane pore"/>
    <property type="match status" value="1"/>
</dbReference>
<dbReference type="GO" id="GO:0016020">
    <property type="term" value="C:membrane"/>
    <property type="evidence" value="ECO:0007669"/>
    <property type="project" value="UniProtKB-SubCell"/>
</dbReference>